<evidence type="ECO:0000313" key="1">
    <source>
        <dbReference type="EMBL" id="CAE8630327.1"/>
    </source>
</evidence>
<dbReference type="AlphaFoldDB" id="A0A813GYG7"/>
<dbReference type="Proteomes" id="UP000654075">
    <property type="component" value="Unassembled WGS sequence"/>
</dbReference>
<keyword evidence="2" id="KW-1185">Reference proteome</keyword>
<name>A0A813GYG7_POLGL</name>
<dbReference type="EMBL" id="CAJNNV010029850">
    <property type="protein sequence ID" value="CAE8630327.1"/>
    <property type="molecule type" value="Genomic_DNA"/>
</dbReference>
<evidence type="ECO:0000313" key="2">
    <source>
        <dbReference type="Proteomes" id="UP000654075"/>
    </source>
</evidence>
<proteinExistence type="predicted"/>
<reference evidence="1" key="1">
    <citation type="submission" date="2021-02" db="EMBL/GenBank/DDBJ databases">
        <authorList>
            <person name="Dougan E. K."/>
            <person name="Rhodes N."/>
            <person name="Thang M."/>
            <person name="Chan C."/>
        </authorList>
    </citation>
    <scope>NUCLEOTIDE SEQUENCE</scope>
</reference>
<protein>
    <submittedName>
        <fullName evidence="1">Uncharacterized protein</fullName>
    </submittedName>
</protein>
<sequence>MVVSLLPTPSLSCCRAAPRSEPYVCSALPALPAPPALQVEVASSSSFISLADQQASCCRCWLYSSVQPLPSWSLQTGIASSVGSPAFTFTAPELVSNPYNCSLESNVLPSPVRFESEAHLLIAAFRFKSAGPLRPAQRSVSCSAL</sequence>
<accession>A0A813GYG7</accession>
<comment type="caution">
    <text evidence="1">The sequence shown here is derived from an EMBL/GenBank/DDBJ whole genome shotgun (WGS) entry which is preliminary data.</text>
</comment>
<gene>
    <name evidence="1" type="ORF">PGLA1383_LOCUS46703</name>
</gene>
<organism evidence="1 2">
    <name type="scientific">Polarella glacialis</name>
    <name type="common">Dinoflagellate</name>
    <dbReference type="NCBI Taxonomy" id="89957"/>
    <lineage>
        <taxon>Eukaryota</taxon>
        <taxon>Sar</taxon>
        <taxon>Alveolata</taxon>
        <taxon>Dinophyceae</taxon>
        <taxon>Suessiales</taxon>
        <taxon>Suessiaceae</taxon>
        <taxon>Polarella</taxon>
    </lineage>
</organism>